<organism evidence="2 3">
    <name type="scientific">Oryza meyeriana var. granulata</name>
    <dbReference type="NCBI Taxonomy" id="110450"/>
    <lineage>
        <taxon>Eukaryota</taxon>
        <taxon>Viridiplantae</taxon>
        <taxon>Streptophyta</taxon>
        <taxon>Embryophyta</taxon>
        <taxon>Tracheophyta</taxon>
        <taxon>Spermatophyta</taxon>
        <taxon>Magnoliopsida</taxon>
        <taxon>Liliopsida</taxon>
        <taxon>Poales</taxon>
        <taxon>Poaceae</taxon>
        <taxon>BOP clade</taxon>
        <taxon>Oryzoideae</taxon>
        <taxon>Oryzeae</taxon>
        <taxon>Oryzinae</taxon>
        <taxon>Oryza</taxon>
        <taxon>Oryza meyeriana</taxon>
    </lineage>
</organism>
<evidence type="ECO:0000313" key="3">
    <source>
        <dbReference type="Proteomes" id="UP000479710"/>
    </source>
</evidence>
<dbReference type="EMBL" id="SPHZ02000010">
    <property type="protein sequence ID" value="KAF0896352.1"/>
    <property type="molecule type" value="Genomic_DNA"/>
</dbReference>
<reference evidence="2 3" key="1">
    <citation type="submission" date="2019-11" db="EMBL/GenBank/DDBJ databases">
        <title>Whole genome sequence of Oryza granulata.</title>
        <authorList>
            <person name="Li W."/>
        </authorList>
    </citation>
    <scope>NUCLEOTIDE SEQUENCE [LARGE SCALE GENOMIC DNA]</scope>
    <source>
        <strain evidence="3">cv. Menghai</strain>
        <tissue evidence="2">Leaf</tissue>
    </source>
</reference>
<accession>A0A6G1C822</accession>
<evidence type="ECO:0000256" key="1">
    <source>
        <dbReference type="SAM" id="MobiDB-lite"/>
    </source>
</evidence>
<feature type="compositionally biased region" description="Pro residues" evidence="1">
    <location>
        <begin position="56"/>
        <end position="78"/>
    </location>
</feature>
<keyword evidence="3" id="KW-1185">Reference proteome</keyword>
<proteinExistence type="predicted"/>
<comment type="caution">
    <text evidence="2">The sequence shown here is derived from an EMBL/GenBank/DDBJ whole genome shotgun (WGS) entry which is preliminary data.</text>
</comment>
<name>A0A6G1C822_9ORYZ</name>
<feature type="region of interest" description="Disordered" evidence="1">
    <location>
        <begin position="1"/>
        <end position="107"/>
    </location>
</feature>
<evidence type="ECO:0000313" key="2">
    <source>
        <dbReference type="EMBL" id="KAF0896352.1"/>
    </source>
</evidence>
<sequence>MPGPALSVRSGAASASREDRGEMANEGAASSRHKRKGAGKSTTSLSSPRAPQLSPAAPPSAAPPQPGFPLPSQQPPPIEGFWPRSGGNNGAGHSPAAQSANMWLVLG</sequence>
<dbReference type="AlphaFoldDB" id="A0A6G1C822"/>
<dbReference type="Proteomes" id="UP000479710">
    <property type="component" value="Unassembled WGS sequence"/>
</dbReference>
<feature type="compositionally biased region" description="Low complexity" evidence="1">
    <location>
        <begin position="44"/>
        <end position="55"/>
    </location>
</feature>
<protein>
    <submittedName>
        <fullName evidence="2">Uncharacterized protein</fullName>
    </submittedName>
</protein>
<gene>
    <name evidence="2" type="ORF">E2562_021886</name>
</gene>